<evidence type="ECO:0000313" key="4">
    <source>
        <dbReference type="Proteomes" id="UP000291343"/>
    </source>
</evidence>
<sequence>EKEEEFENTRKNHQRALDSMQASLEAEAKGKAEALRMKKKLEADINELEIALDHANKANAEAQKNIKRTEQQLKDVQTALGGAARRTTRANSWAHQRATRQRAAERAGGVATLLSRPTAAAAGGAGAERLSRNSQRVVRTGHQRTKPPRGSWRASCRRCSLRHHHSTLRSPLLPTPRHTTNSLIAPRTYASPPSAALTTPIPPPRPRGIHAPRALFISRLTHHPLLRSALHRPLNSLLNPSTFTTLSPLLTLVAAQLFFTHTSRSTSRSPPVNPLARLLLTLDTPPSIYHFDLPDSLPSYALTPTSRSTPLLSLRLGPTSFPSRTLHASPLLTTPHDREQRGMAAADSATPRAHAVLSHHSHLSPPTTAHLPPLTHHLSTLLSPPPSPTPPPPSPHPHPLPPAHPPPPPPPPPSPPLTRFSPLAARRSHHAPPSHASHSPPTRNSTHPPPPPTAALFSHQRITQLLPTHTHHSSQPSALHTLTLPHTPKQPCITTPSSTPPQT</sequence>
<evidence type="ECO:0000256" key="1">
    <source>
        <dbReference type="ARBA" id="ARBA00008314"/>
    </source>
</evidence>
<dbReference type="GO" id="GO:0051015">
    <property type="term" value="F:actin filament binding"/>
    <property type="evidence" value="ECO:0007669"/>
    <property type="project" value="TreeGrafter"/>
</dbReference>
<dbReference type="InParanoid" id="A0A482XNM0"/>
<dbReference type="OrthoDB" id="6108017at2759"/>
<reference evidence="3 4" key="1">
    <citation type="journal article" date="2017" name="Gigascience">
        <title>Genome sequence of the small brown planthopper, Laodelphax striatellus.</title>
        <authorList>
            <person name="Zhu J."/>
            <person name="Jiang F."/>
            <person name="Wang X."/>
            <person name="Yang P."/>
            <person name="Bao Y."/>
            <person name="Zhao W."/>
            <person name="Wang W."/>
            <person name="Lu H."/>
            <person name="Wang Q."/>
            <person name="Cui N."/>
            <person name="Li J."/>
            <person name="Chen X."/>
            <person name="Luo L."/>
            <person name="Yu J."/>
            <person name="Kang L."/>
            <person name="Cui F."/>
        </authorList>
    </citation>
    <scope>NUCLEOTIDE SEQUENCE [LARGE SCALE GENOMIC DNA]</scope>
    <source>
        <strain evidence="3">Lst14</strain>
    </source>
</reference>
<dbReference type="GO" id="GO:0005737">
    <property type="term" value="C:cytoplasm"/>
    <property type="evidence" value="ECO:0007669"/>
    <property type="project" value="TreeGrafter"/>
</dbReference>
<dbReference type="GO" id="GO:0006936">
    <property type="term" value="P:muscle contraction"/>
    <property type="evidence" value="ECO:0007669"/>
    <property type="project" value="TreeGrafter"/>
</dbReference>
<dbReference type="PANTHER" id="PTHR45615:SF27">
    <property type="entry name" value="MYOSIN HEAVY CHAIN, MUSCLE"/>
    <property type="match status" value="1"/>
</dbReference>
<evidence type="ECO:0000256" key="2">
    <source>
        <dbReference type="SAM" id="MobiDB-lite"/>
    </source>
</evidence>
<dbReference type="GO" id="GO:0016460">
    <property type="term" value="C:myosin II complex"/>
    <property type="evidence" value="ECO:0007669"/>
    <property type="project" value="TreeGrafter"/>
</dbReference>
<feature type="non-terminal residue" evidence="3">
    <location>
        <position position="1"/>
    </location>
</feature>
<feature type="compositionally biased region" description="Polar residues" evidence="2">
    <location>
        <begin position="460"/>
        <end position="480"/>
    </location>
</feature>
<dbReference type="InterPro" id="IPR014751">
    <property type="entry name" value="XRCC4-like_C"/>
</dbReference>
<feature type="compositionally biased region" description="Low complexity" evidence="2">
    <location>
        <begin position="363"/>
        <end position="382"/>
    </location>
</feature>
<dbReference type="Gene3D" id="1.20.5.370">
    <property type="match status" value="2"/>
</dbReference>
<protein>
    <submittedName>
        <fullName evidence="3">Uncharacterized protein</fullName>
    </submittedName>
</protein>
<name>A0A482XNM0_LAOST</name>
<dbReference type="EMBL" id="QKKF02004467">
    <property type="protein sequence ID" value="RZF47347.1"/>
    <property type="molecule type" value="Genomic_DNA"/>
</dbReference>
<dbReference type="STRING" id="195883.A0A482XNM0"/>
<dbReference type="GO" id="GO:0045214">
    <property type="term" value="P:sarcomere organization"/>
    <property type="evidence" value="ECO:0007669"/>
    <property type="project" value="TreeGrafter"/>
</dbReference>
<dbReference type="Proteomes" id="UP000291343">
    <property type="component" value="Unassembled WGS sequence"/>
</dbReference>
<feature type="region of interest" description="Disordered" evidence="2">
    <location>
        <begin position="320"/>
        <end position="503"/>
    </location>
</feature>
<accession>A0A482XNM0</accession>
<gene>
    <name evidence="3" type="ORF">LSTR_LSTR014511</name>
</gene>
<dbReference type="PANTHER" id="PTHR45615">
    <property type="entry name" value="MYOSIN HEAVY CHAIN, NON-MUSCLE"/>
    <property type="match status" value="1"/>
</dbReference>
<dbReference type="FunFam" id="1.20.5.370:FF:000009">
    <property type="entry name" value="Myosin heavy chain, isoform G"/>
    <property type="match status" value="1"/>
</dbReference>
<feature type="region of interest" description="Disordered" evidence="2">
    <location>
        <begin position="1"/>
        <end position="25"/>
    </location>
</feature>
<keyword evidence="4" id="KW-1185">Reference proteome</keyword>
<dbReference type="AlphaFoldDB" id="A0A482XNM0"/>
<feature type="compositionally biased region" description="Pro residues" evidence="2">
    <location>
        <begin position="383"/>
        <end position="416"/>
    </location>
</feature>
<dbReference type="GO" id="GO:0032982">
    <property type="term" value="C:myosin filament"/>
    <property type="evidence" value="ECO:0007669"/>
    <property type="project" value="TreeGrafter"/>
</dbReference>
<proteinExistence type="inferred from homology"/>
<evidence type="ECO:0000313" key="3">
    <source>
        <dbReference type="EMBL" id="RZF47347.1"/>
    </source>
</evidence>
<organism evidence="3 4">
    <name type="scientific">Laodelphax striatellus</name>
    <name type="common">Small brown planthopper</name>
    <name type="synonym">Delphax striatella</name>
    <dbReference type="NCBI Taxonomy" id="195883"/>
    <lineage>
        <taxon>Eukaryota</taxon>
        <taxon>Metazoa</taxon>
        <taxon>Ecdysozoa</taxon>
        <taxon>Arthropoda</taxon>
        <taxon>Hexapoda</taxon>
        <taxon>Insecta</taxon>
        <taxon>Pterygota</taxon>
        <taxon>Neoptera</taxon>
        <taxon>Paraneoptera</taxon>
        <taxon>Hemiptera</taxon>
        <taxon>Auchenorrhyncha</taxon>
        <taxon>Fulgoroidea</taxon>
        <taxon>Delphacidae</taxon>
        <taxon>Criomorphinae</taxon>
        <taxon>Laodelphax</taxon>
    </lineage>
</organism>
<feature type="region of interest" description="Disordered" evidence="2">
    <location>
        <begin position="186"/>
        <end position="207"/>
    </location>
</feature>
<comment type="similarity">
    <text evidence="1">Belongs to the TRAFAC class myosin-kinesin ATPase superfamily. Myosin family.</text>
</comment>
<feature type="compositionally biased region" description="Low complexity" evidence="2">
    <location>
        <begin position="433"/>
        <end position="446"/>
    </location>
</feature>
<dbReference type="SMR" id="A0A482XNM0"/>
<comment type="caution">
    <text evidence="3">The sequence shown here is derived from an EMBL/GenBank/DDBJ whole genome shotgun (WGS) entry which is preliminary data.</text>
</comment>
<feature type="region of interest" description="Disordered" evidence="2">
    <location>
        <begin position="120"/>
        <end position="155"/>
    </location>
</feature>
<dbReference type="GO" id="GO:0000146">
    <property type="term" value="F:microfilament motor activity"/>
    <property type="evidence" value="ECO:0007669"/>
    <property type="project" value="TreeGrafter"/>
</dbReference>